<sequence length="118" mass="13271">MTHAGRPTRPIYVGSSPSRPRDLLISFKFEPASAKYLPLAFVESATMAVPAVSLPTNIITVQDAVSDTPAFRSNVEHFEDQVELLERWLENLVRSLKHYSEELSSECVCSYHGFQPFN</sequence>
<dbReference type="OrthoDB" id="10070851at2759"/>
<gene>
    <name evidence="1" type="ORF">BC936DRAFT_144926</name>
</gene>
<dbReference type="EMBL" id="RBNI01003683">
    <property type="protein sequence ID" value="RUP48130.1"/>
    <property type="molecule type" value="Genomic_DNA"/>
</dbReference>
<dbReference type="AlphaFoldDB" id="A0A433DBC5"/>
<dbReference type="InterPro" id="IPR027267">
    <property type="entry name" value="AH/BAR_dom_sf"/>
</dbReference>
<name>A0A433DBC5_9FUNG</name>
<protein>
    <submittedName>
        <fullName evidence="1">Uncharacterized protein</fullName>
    </submittedName>
</protein>
<dbReference type="Proteomes" id="UP000268093">
    <property type="component" value="Unassembled WGS sequence"/>
</dbReference>
<dbReference type="SUPFAM" id="SSF103657">
    <property type="entry name" value="BAR/IMD domain-like"/>
    <property type="match status" value="1"/>
</dbReference>
<proteinExistence type="predicted"/>
<comment type="caution">
    <text evidence="1">The sequence shown here is derived from an EMBL/GenBank/DDBJ whole genome shotgun (WGS) entry which is preliminary data.</text>
</comment>
<evidence type="ECO:0000313" key="1">
    <source>
        <dbReference type="EMBL" id="RUP48130.1"/>
    </source>
</evidence>
<keyword evidence="2" id="KW-1185">Reference proteome</keyword>
<evidence type="ECO:0000313" key="2">
    <source>
        <dbReference type="Proteomes" id="UP000268093"/>
    </source>
</evidence>
<dbReference type="Gene3D" id="1.20.1270.60">
    <property type="entry name" value="Arfaptin homology (AH) domain/BAR domain"/>
    <property type="match status" value="1"/>
</dbReference>
<reference evidence="1 2" key="1">
    <citation type="journal article" date="2018" name="New Phytol.">
        <title>Phylogenomics of Endogonaceae and evolution of mycorrhizas within Mucoromycota.</title>
        <authorList>
            <person name="Chang Y."/>
            <person name="Desiro A."/>
            <person name="Na H."/>
            <person name="Sandor L."/>
            <person name="Lipzen A."/>
            <person name="Clum A."/>
            <person name="Barry K."/>
            <person name="Grigoriev I.V."/>
            <person name="Martin F.M."/>
            <person name="Stajich J.E."/>
            <person name="Smith M.E."/>
            <person name="Bonito G."/>
            <person name="Spatafora J.W."/>
        </authorList>
    </citation>
    <scope>NUCLEOTIDE SEQUENCE [LARGE SCALE GENOMIC DNA]</scope>
    <source>
        <strain evidence="1 2">GMNB39</strain>
    </source>
</reference>
<organism evidence="1 2">
    <name type="scientific">Jimgerdemannia flammicorona</name>
    <dbReference type="NCBI Taxonomy" id="994334"/>
    <lineage>
        <taxon>Eukaryota</taxon>
        <taxon>Fungi</taxon>
        <taxon>Fungi incertae sedis</taxon>
        <taxon>Mucoromycota</taxon>
        <taxon>Mucoromycotina</taxon>
        <taxon>Endogonomycetes</taxon>
        <taxon>Endogonales</taxon>
        <taxon>Endogonaceae</taxon>
        <taxon>Jimgerdemannia</taxon>
    </lineage>
</organism>
<accession>A0A433DBC5</accession>